<dbReference type="InterPro" id="IPR032675">
    <property type="entry name" value="LRR_dom_sf"/>
</dbReference>
<evidence type="ECO:0000313" key="2">
    <source>
        <dbReference type="EMBL" id="GKV44780.1"/>
    </source>
</evidence>
<dbReference type="PANTHER" id="PTHR33463">
    <property type="entry name" value="NB-ARC DOMAIN-CONTAINING PROTEIN-RELATED"/>
    <property type="match status" value="1"/>
</dbReference>
<evidence type="ECO:0000256" key="1">
    <source>
        <dbReference type="ARBA" id="ARBA00022821"/>
    </source>
</evidence>
<keyword evidence="1" id="KW-0611">Plant defense</keyword>
<dbReference type="PANTHER" id="PTHR33463:SF204">
    <property type="entry name" value="NB-ARC DOMAIN-CONTAINING PROTEIN"/>
    <property type="match status" value="1"/>
</dbReference>
<dbReference type="InterPro" id="IPR050905">
    <property type="entry name" value="Plant_NBS-LRR"/>
</dbReference>
<protein>
    <submittedName>
        <fullName evidence="2">Uncharacterized protein</fullName>
    </submittedName>
</protein>
<keyword evidence="3" id="KW-1185">Reference proteome</keyword>
<proteinExistence type="predicted"/>
<evidence type="ECO:0000313" key="3">
    <source>
        <dbReference type="Proteomes" id="UP001054252"/>
    </source>
</evidence>
<comment type="caution">
    <text evidence="2">The sequence shown here is derived from an EMBL/GenBank/DDBJ whole genome shotgun (WGS) entry which is preliminary data.</text>
</comment>
<name>A0AAV5M4T8_9ROSI</name>
<dbReference type="Gene3D" id="3.80.10.10">
    <property type="entry name" value="Ribonuclease Inhibitor"/>
    <property type="match status" value="1"/>
</dbReference>
<dbReference type="AlphaFoldDB" id="A0AAV5M4T8"/>
<organism evidence="2 3">
    <name type="scientific">Rubroshorea leprosula</name>
    <dbReference type="NCBI Taxonomy" id="152421"/>
    <lineage>
        <taxon>Eukaryota</taxon>
        <taxon>Viridiplantae</taxon>
        <taxon>Streptophyta</taxon>
        <taxon>Embryophyta</taxon>
        <taxon>Tracheophyta</taxon>
        <taxon>Spermatophyta</taxon>
        <taxon>Magnoliopsida</taxon>
        <taxon>eudicotyledons</taxon>
        <taxon>Gunneridae</taxon>
        <taxon>Pentapetalae</taxon>
        <taxon>rosids</taxon>
        <taxon>malvids</taxon>
        <taxon>Malvales</taxon>
        <taxon>Dipterocarpaceae</taxon>
        <taxon>Rubroshorea</taxon>
    </lineage>
</organism>
<gene>
    <name evidence="2" type="ORF">SLEP1_g51936</name>
</gene>
<accession>A0AAV5M4T8</accession>
<dbReference type="EMBL" id="BPVZ01000186">
    <property type="protein sequence ID" value="GKV44780.1"/>
    <property type="molecule type" value="Genomic_DNA"/>
</dbReference>
<sequence length="250" mass="29239">MDEERMCKIFFPNLEFLLLRNLPKLTRFCSGNYLELPCLWKLKISKCPMLKTFISSFIFGDMIASFENVKNDCTLSLFDAKVVFPKLELLVIEHVKSLNKIWNDQLERLDKLQVWNYDSLEEILESKEPSVSQSQAQKPTPLPLLETVTCLEDDVKDEIVFSKLKYLQLCGLPRLSSFCSVKCKFEFPFLEEVILMDCSSMQTFSMDEIRTPELQKVKLTRDEDEGFWDGNLNWNIQLHFMQKSQGDSEN</sequence>
<dbReference type="Proteomes" id="UP001054252">
    <property type="component" value="Unassembled WGS sequence"/>
</dbReference>
<reference evidence="2 3" key="1">
    <citation type="journal article" date="2021" name="Commun. Biol.">
        <title>The genome of Shorea leprosula (Dipterocarpaceae) highlights the ecological relevance of drought in aseasonal tropical rainforests.</title>
        <authorList>
            <person name="Ng K.K.S."/>
            <person name="Kobayashi M.J."/>
            <person name="Fawcett J.A."/>
            <person name="Hatakeyama M."/>
            <person name="Paape T."/>
            <person name="Ng C.H."/>
            <person name="Ang C.C."/>
            <person name="Tnah L.H."/>
            <person name="Lee C.T."/>
            <person name="Nishiyama T."/>
            <person name="Sese J."/>
            <person name="O'Brien M.J."/>
            <person name="Copetti D."/>
            <person name="Mohd Noor M.I."/>
            <person name="Ong R.C."/>
            <person name="Putra M."/>
            <person name="Sireger I.Z."/>
            <person name="Indrioko S."/>
            <person name="Kosugi Y."/>
            <person name="Izuno A."/>
            <person name="Isagi Y."/>
            <person name="Lee S.L."/>
            <person name="Shimizu K.K."/>
        </authorList>
    </citation>
    <scope>NUCLEOTIDE SEQUENCE [LARGE SCALE GENOMIC DNA]</scope>
    <source>
        <strain evidence="2">214</strain>
    </source>
</reference>